<sequence length="188" mass="19359">MAGDYADEGDDSAMRDVCELPDGGLVAVGWSDDDVDGTRAAIWRLVEGVWTRGHAGAVGTAFSWCRTGPDGLVIGGSAAGATVTWRSGDGLAVEESGRLPDGVVRHAAHEVEGGLAAAGHLSTPEHEGPVVWLSREGEDWRWARLPSRGAYDGASVHAVGADLLVVFSGATAEQAWLISDVAGVLDGG</sequence>
<dbReference type="RefSeq" id="WP_139929651.1">
    <property type="nucleotide sequence ID" value="NZ_CP040915.1"/>
</dbReference>
<dbReference type="EMBL" id="CP040915">
    <property type="protein sequence ID" value="QDC25438.1"/>
    <property type="molecule type" value="Genomic_DNA"/>
</dbReference>
<dbReference type="AlphaFoldDB" id="A0A5B8C537"/>
<reference evidence="1 2" key="1">
    <citation type="submission" date="2019-05" db="EMBL/GenBank/DDBJ databases">
        <title>Georgenia *** sp. nov., and Georgenia *** sp. nov., isolated from the intestinal contents of plateau pika (Ochotona curzoniae) in the Qinghai-Tibet plateau of China.</title>
        <authorList>
            <person name="Tian Z."/>
        </authorList>
    </citation>
    <scope>NUCLEOTIDE SEQUENCE [LARGE SCALE GENOMIC DNA]</scope>
    <source>
        <strain evidence="1 2">Z443</strain>
    </source>
</reference>
<dbReference type="Proteomes" id="UP000314616">
    <property type="component" value="Chromosome"/>
</dbReference>
<protein>
    <submittedName>
        <fullName evidence="1">Uncharacterized protein</fullName>
    </submittedName>
</protein>
<evidence type="ECO:0000313" key="2">
    <source>
        <dbReference type="Proteomes" id="UP000314616"/>
    </source>
</evidence>
<dbReference type="SUPFAM" id="SSF50965">
    <property type="entry name" value="Galactose oxidase, central domain"/>
    <property type="match status" value="1"/>
</dbReference>
<dbReference type="OrthoDB" id="5145214at2"/>
<evidence type="ECO:0000313" key="1">
    <source>
        <dbReference type="EMBL" id="QDC25438.1"/>
    </source>
</evidence>
<dbReference type="KEGG" id="gyu:FE374_13195"/>
<gene>
    <name evidence="1" type="ORF">FE374_13195</name>
</gene>
<organism evidence="1 2">
    <name type="scientific">Georgenia yuyongxinii</name>
    <dbReference type="NCBI Taxonomy" id="2589797"/>
    <lineage>
        <taxon>Bacteria</taxon>
        <taxon>Bacillati</taxon>
        <taxon>Actinomycetota</taxon>
        <taxon>Actinomycetes</taxon>
        <taxon>Micrococcales</taxon>
        <taxon>Bogoriellaceae</taxon>
        <taxon>Georgenia</taxon>
    </lineage>
</organism>
<accession>A0A5B8C537</accession>
<dbReference type="InterPro" id="IPR011043">
    <property type="entry name" value="Gal_Oxase/kelch_b-propeller"/>
</dbReference>
<proteinExistence type="predicted"/>
<name>A0A5B8C537_9MICO</name>